<dbReference type="CDD" id="cd00806">
    <property type="entry name" value="TrpRS_core"/>
    <property type="match status" value="1"/>
</dbReference>
<dbReference type="EMBL" id="HG793126">
    <property type="protein sequence ID" value="CDK25527.1"/>
    <property type="molecule type" value="Genomic_DNA"/>
</dbReference>
<dbReference type="InterPro" id="IPR001412">
    <property type="entry name" value="aa-tRNA-synth_I_CS"/>
</dbReference>
<dbReference type="FunFam" id="1.10.240.10:FF:000002">
    <property type="entry name" value="Tryptophan--tRNA ligase"/>
    <property type="match status" value="1"/>
</dbReference>
<reference evidence="11" key="2">
    <citation type="submission" date="2014-02" db="EMBL/GenBank/DDBJ databases">
        <title>Complete DNA sequence of /Kuraishia capsulata/ illustrates novel genomic features among budding yeasts (/Saccharomycotina/).</title>
        <authorList>
            <person name="Morales L."/>
            <person name="Noel B."/>
            <person name="Porcel B."/>
            <person name="Marcet-Houben M."/>
            <person name="Hullo M-F."/>
            <person name="Sacerdot C."/>
            <person name="Tekaia F."/>
            <person name="Leh-Louis V."/>
            <person name="Despons L."/>
            <person name="Khanna V."/>
            <person name="Aury J-M."/>
            <person name="Barbe V."/>
            <person name="Couloux A."/>
            <person name="Labadie K."/>
            <person name="Pelletier E."/>
            <person name="Souciet J-L."/>
            <person name="Boekhout T."/>
            <person name="Gabaldon T."/>
            <person name="Wincker P."/>
            <person name="Dujon B."/>
        </authorList>
    </citation>
    <scope>NUCLEOTIDE SEQUENCE</scope>
    <source>
        <strain evidence="11">CBS 1993</strain>
    </source>
</reference>
<dbReference type="PANTHER" id="PTHR43766:SF1">
    <property type="entry name" value="TRYPTOPHAN--TRNA LIGASE, MITOCHONDRIAL"/>
    <property type="match status" value="1"/>
</dbReference>
<evidence type="ECO:0000313" key="12">
    <source>
        <dbReference type="Proteomes" id="UP000019384"/>
    </source>
</evidence>
<keyword evidence="12" id="KW-1185">Reference proteome</keyword>
<dbReference type="RefSeq" id="XP_022457539.1">
    <property type="nucleotide sequence ID" value="XM_022603681.1"/>
</dbReference>
<dbReference type="GeneID" id="34518927"/>
<dbReference type="EC" id="6.1.1.2" evidence="3"/>
<accession>W6ML81</accession>
<dbReference type="GO" id="GO:0004830">
    <property type="term" value="F:tryptophan-tRNA ligase activity"/>
    <property type="evidence" value="ECO:0007669"/>
    <property type="project" value="UniProtKB-EC"/>
</dbReference>
<evidence type="ECO:0000256" key="2">
    <source>
        <dbReference type="ARBA" id="ARBA00005594"/>
    </source>
</evidence>
<name>W6ML81_9ASCO</name>
<dbReference type="Proteomes" id="UP000019384">
    <property type="component" value="Unassembled WGS sequence"/>
</dbReference>
<dbReference type="AlphaFoldDB" id="W6ML81"/>
<evidence type="ECO:0000256" key="5">
    <source>
        <dbReference type="ARBA" id="ARBA00022741"/>
    </source>
</evidence>
<dbReference type="Gene3D" id="1.10.240.10">
    <property type="entry name" value="Tyrosyl-Transfer RNA Synthetase"/>
    <property type="match status" value="1"/>
</dbReference>
<dbReference type="PANTHER" id="PTHR43766">
    <property type="entry name" value="TRYPTOPHAN--TRNA LIGASE, MITOCHONDRIAL"/>
    <property type="match status" value="1"/>
</dbReference>
<keyword evidence="4 10" id="KW-0436">Ligase</keyword>
<dbReference type="Gene3D" id="3.40.50.620">
    <property type="entry name" value="HUPs"/>
    <property type="match status" value="1"/>
</dbReference>
<dbReference type="InterPro" id="IPR050203">
    <property type="entry name" value="Trp-tRNA_synthetase"/>
</dbReference>
<dbReference type="InterPro" id="IPR002305">
    <property type="entry name" value="aa-tRNA-synth_Ic"/>
</dbReference>
<gene>
    <name evidence="11" type="ORF">KUCA_T00001497001</name>
</gene>
<dbReference type="GO" id="GO:0005759">
    <property type="term" value="C:mitochondrial matrix"/>
    <property type="evidence" value="ECO:0007669"/>
    <property type="project" value="TreeGrafter"/>
</dbReference>
<evidence type="ECO:0000313" key="11">
    <source>
        <dbReference type="EMBL" id="CDK25527.1"/>
    </source>
</evidence>
<evidence type="ECO:0000256" key="7">
    <source>
        <dbReference type="ARBA" id="ARBA00022917"/>
    </source>
</evidence>
<dbReference type="STRING" id="1382522.W6ML81"/>
<evidence type="ECO:0000256" key="9">
    <source>
        <dbReference type="ARBA" id="ARBA00030268"/>
    </source>
</evidence>
<keyword evidence="8 10" id="KW-0030">Aminoacyl-tRNA synthetase</keyword>
<keyword evidence="5 10" id="KW-0547">Nucleotide-binding</keyword>
<evidence type="ECO:0000256" key="3">
    <source>
        <dbReference type="ARBA" id="ARBA00013161"/>
    </source>
</evidence>
<reference evidence="11" key="1">
    <citation type="submission" date="2013-12" db="EMBL/GenBank/DDBJ databases">
        <authorList>
            <person name="Genoscope - CEA"/>
        </authorList>
    </citation>
    <scope>NUCLEOTIDE SEQUENCE</scope>
    <source>
        <strain evidence="11">CBS 1993</strain>
    </source>
</reference>
<dbReference type="SUPFAM" id="SSF52374">
    <property type="entry name" value="Nucleotidylyl transferase"/>
    <property type="match status" value="1"/>
</dbReference>
<evidence type="ECO:0000256" key="6">
    <source>
        <dbReference type="ARBA" id="ARBA00022840"/>
    </source>
</evidence>
<evidence type="ECO:0000256" key="1">
    <source>
        <dbReference type="ARBA" id="ARBA00004173"/>
    </source>
</evidence>
<evidence type="ECO:0000256" key="8">
    <source>
        <dbReference type="ARBA" id="ARBA00023146"/>
    </source>
</evidence>
<dbReference type="GO" id="GO:0070183">
    <property type="term" value="P:mitochondrial tryptophanyl-tRNA aminoacylation"/>
    <property type="evidence" value="ECO:0007669"/>
    <property type="project" value="EnsemblFungi"/>
</dbReference>
<dbReference type="InterPro" id="IPR014729">
    <property type="entry name" value="Rossmann-like_a/b/a_fold"/>
</dbReference>
<keyword evidence="7 10" id="KW-0648">Protein biosynthesis</keyword>
<comment type="similarity">
    <text evidence="2 10">Belongs to the class-I aminoacyl-tRNA synthetase family.</text>
</comment>
<protein>
    <recommendedName>
        <fullName evidence="3">tryptophan--tRNA ligase</fullName>
        <ecNumber evidence="3">6.1.1.2</ecNumber>
    </recommendedName>
    <alternativeName>
        <fullName evidence="9">Tryptophanyl-tRNA synthetase</fullName>
    </alternativeName>
</protein>
<dbReference type="PRINTS" id="PR01039">
    <property type="entry name" value="TRNASYNTHTRP"/>
</dbReference>
<comment type="subcellular location">
    <subcellularLocation>
        <location evidence="1">Mitochondrion</location>
    </subcellularLocation>
</comment>
<dbReference type="HOGENOM" id="CLU_029244_1_3_1"/>
<sequence>MLRCLRRSYSSAASVELIASVRDPKFRIPGDATIFSGIQPTGIFHLGNYLGATRVWSDLTERISEEKLNSEPMFMVADLHSITVPQIASDLRTMRKQALASIIACGVDPAKARLFYQSTVPEHSELNWVISCSTPVGMLNRMTQWKSKANLSSGASLADDASLGGVKLGLLAYPTLMAADVLLYRSTHVPVGADQAQHLELTRELAIKTNKLLRTDYFPVPKTLLAPTNKILSLKNPLKKMSKSDPEPLSKIFITDSDKDIKTKINKAITDSIDGKITYNPIERPGIANLLTIISAIERRPVSQILNDVENFEKRELKALVVERLTTEIKGPRERFSELMKNDALLNRISKEGTEKAREVASKTIKDVYELMGLN</sequence>
<proteinExistence type="inferred from homology"/>
<dbReference type="InterPro" id="IPR002306">
    <property type="entry name" value="Trp-tRNA-ligase"/>
</dbReference>
<dbReference type="OrthoDB" id="15808at2759"/>
<dbReference type="GO" id="GO:0005524">
    <property type="term" value="F:ATP binding"/>
    <property type="evidence" value="ECO:0007669"/>
    <property type="project" value="UniProtKB-KW"/>
</dbReference>
<dbReference type="NCBIfam" id="TIGR00233">
    <property type="entry name" value="trpS"/>
    <property type="match status" value="1"/>
</dbReference>
<evidence type="ECO:0000256" key="10">
    <source>
        <dbReference type="RuleBase" id="RU363036"/>
    </source>
</evidence>
<organism evidence="11 12">
    <name type="scientific">Kuraishia capsulata CBS 1993</name>
    <dbReference type="NCBI Taxonomy" id="1382522"/>
    <lineage>
        <taxon>Eukaryota</taxon>
        <taxon>Fungi</taxon>
        <taxon>Dikarya</taxon>
        <taxon>Ascomycota</taxon>
        <taxon>Saccharomycotina</taxon>
        <taxon>Pichiomycetes</taxon>
        <taxon>Pichiales</taxon>
        <taxon>Pichiaceae</taxon>
        <taxon>Kuraishia</taxon>
    </lineage>
</organism>
<keyword evidence="6 10" id="KW-0067">ATP-binding</keyword>
<dbReference type="PROSITE" id="PS00178">
    <property type="entry name" value="AA_TRNA_LIGASE_I"/>
    <property type="match status" value="1"/>
</dbReference>
<dbReference type="Pfam" id="PF00579">
    <property type="entry name" value="tRNA-synt_1b"/>
    <property type="match status" value="1"/>
</dbReference>
<evidence type="ECO:0000256" key="4">
    <source>
        <dbReference type="ARBA" id="ARBA00022598"/>
    </source>
</evidence>